<evidence type="ECO:0000256" key="3">
    <source>
        <dbReference type="ARBA" id="ARBA00022842"/>
    </source>
</evidence>
<dbReference type="EMBL" id="JAFBDR010000001">
    <property type="protein sequence ID" value="MBM7569944.1"/>
    <property type="molecule type" value="Genomic_DNA"/>
</dbReference>
<comment type="caution">
    <text evidence="4">The sequence shown here is derived from an EMBL/GenBank/DDBJ whole genome shotgun (WGS) entry which is preliminary data.</text>
</comment>
<accession>A0ABS2MVL3</accession>
<dbReference type="GO" id="GO:0016787">
    <property type="term" value="F:hydrolase activity"/>
    <property type="evidence" value="ECO:0007669"/>
    <property type="project" value="UniProtKB-KW"/>
</dbReference>
<evidence type="ECO:0000313" key="5">
    <source>
        <dbReference type="Proteomes" id="UP001296943"/>
    </source>
</evidence>
<dbReference type="InterPro" id="IPR006439">
    <property type="entry name" value="HAD-SF_hydro_IA"/>
</dbReference>
<keyword evidence="3" id="KW-0460">Magnesium</keyword>
<dbReference type="NCBIfam" id="TIGR01549">
    <property type="entry name" value="HAD-SF-IA-v1"/>
    <property type="match status" value="1"/>
</dbReference>
<dbReference type="RefSeq" id="WP_204497384.1">
    <property type="nucleotide sequence ID" value="NZ_JAFBDR010000001.1"/>
</dbReference>
<keyword evidence="2 4" id="KW-0378">Hydrolase</keyword>
<dbReference type="Pfam" id="PF13419">
    <property type="entry name" value="HAD_2"/>
    <property type="match status" value="1"/>
</dbReference>
<reference evidence="4 5" key="1">
    <citation type="submission" date="2021-01" db="EMBL/GenBank/DDBJ databases">
        <title>Genomic Encyclopedia of Type Strains, Phase IV (KMG-IV): sequencing the most valuable type-strain genomes for metagenomic binning, comparative biology and taxonomic classification.</title>
        <authorList>
            <person name="Goeker M."/>
        </authorList>
    </citation>
    <scope>NUCLEOTIDE SEQUENCE [LARGE SCALE GENOMIC DNA]</scope>
    <source>
        <strain evidence="4 5">DSM 23711</strain>
    </source>
</reference>
<dbReference type="InterPro" id="IPR023198">
    <property type="entry name" value="PGP-like_dom2"/>
</dbReference>
<dbReference type="Proteomes" id="UP001296943">
    <property type="component" value="Unassembled WGS sequence"/>
</dbReference>
<dbReference type="InterPro" id="IPR051400">
    <property type="entry name" value="HAD-like_hydrolase"/>
</dbReference>
<keyword evidence="5" id="KW-1185">Reference proteome</keyword>
<comment type="cofactor">
    <cofactor evidence="1">
        <name>Mg(2+)</name>
        <dbReference type="ChEBI" id="CHEBI:18420"/>
    </cofactor>
</comment>
<dbReference type="SUPFAM" id="SSF56784">
    <property type="entry name" value="HAD-like"/>
    <property type="match status" value="1"/>
</dbReference>
<dbReference type="PANTHER" id="PTHR46470">
    <property type="entry name" value="N-ACYLNEURAMINATE-9-PHOSPHATASE"/>
    <property type="match status" value="1"/>
</dbReference>
<dbReference type="Gene3D" id="1.10.150.240">
    <property type="entry name" value="Putative phosphatase, domain 2"/>
    <property type="match status" value="1"/>
</dbReference>
<gene>
    <name evidence="4" type="ORF">JOC48_000413</name>
</gene>
<sequence>MIFFDIDGTLLDHDRAEKMETIDFYKNLGNELELTEAEFIDLWYNLSKKYFEKFLTKELSFQEQRRMRIKDLFGHHLNNEQADSKFENYLHLYKRNWSAYKDVIPCLKRLNQQGLHLGIISNGDYNQQLEKLKSTGIHNYFDCIITSSEIGVSNPNPTIFQKACVQANVQVHKSYYIGDRLETDAIGSKNAGMIGIWLNRKNNTTHANVKVIHSLDELTLLFDNSL</sequence>
<evidence type="ECO:0000256" key="2">
    <source>
        <dbReference type="ARBA" id="ARBA00022801"/>
    </source>
</evidence>
<proteinExistence type="predicted"/>
<dbReference type="InterPro" id="IPR036412">
    <property type="entry name" value="HAD-like_sf"/>
</dbReference>
<dbReference type="InterPro" id="IPR023214">
    <property type="entry name" value="HAD_sf"/>
</dbReference>
<dbReference type="InterPro" id="IPR041492">
    <property type="entry name" value="HAD_2"/>
</dbReference>
<dbReference type="Gene3D" id="3.40.50.1000">
    <property type="entry name" value="HAD superfamily/HAD-like"/>
    <property type="match status" value="1"/>
</dbReference>
<protein>
    <submittedName>
        <fullName evidence="4">Hydrolase of the HAD superfamily</fullName>
    </submittedName>
</protein>
<dbReference type="PRINTS" id="PR00413">
    <property type="entry name" value="HADHALOGNASE"/>
</dbReference>
<evidence type="ECO:0000313" key="4">
    <source>
        <dbReference type="EMBL" id="MBM7569944.1"/>
    </source>
</evidence>
<organism evidence="4 5">
    <name type="scientific">Aquibacillus albus</name>
    <dbReference type="NCBI Taxonomy" id="1168171"/>
    <lineage>
        <taxon>Bacteria</taxon>
        <taxon>Bacillati</taxon>
        <taxon>Bacillota</taxon>
        <taxon>Bacilli</taxon>
        <taxon>Bacillales</taxon>
        <taxon>Bacillaceae</taxon>
        <taxon>Aquibacillus</taxon>
    </lineage>
</organism>
<dbReference type="PANTHER" id="PTHR46470:SF4">
    <property type="entry name" value="5-AMINO-6-(5-PHOSPHO-D-RIBITYLAMINO)URACIL PHOSPHATASE YIGB"/>
    <property type="match status" value="1"/>
</dbReference>
<evidence type="ECO:0000256" key="1">
    <source>
        <dbReference type="ARBA" id="ARBA00001946"/>
    </source>
</evidence>
<name>A0ABS2MVL3_9BACI</name>